<accession>A0A3S9U7V9</accession>
<name>A0A3S9U7V9_9CAUD</name>
<proteinExistence type="predicted"/>
<dbReference type="Proteomes" id="UP000288641">
    <property type="component" value="Segment"/>
</dbReference>
<evidence type="ECO:0000313" key="2">
    <source>
        <dbReference type="Proteomes" id="UP000288641"/>
    </source>
</evidence>
<gene>
    <name evidence="1" type="ORF">AAS23_gp79</name>
</gene>
<organism evidence="1 2">
    <name type="scientific">Pantoea phage vB_PagS_AAS23</name>
    <dbReference type="NCBI Taxonomy" id="2499073"/>
    <lineage>
        <taxon>Viruses</taxon>
        <taxon>Duplodnaviria</taxon>
        <taxon>Heunggongvirae</taxon>
        <taxon>Uroviricota</taxon>
        <taxon>Caudoviricetes</taxon>
        <taxon>Drexlerviridae</taxon>
        <taxon>Sauletekiovirus</taxon>
        <taxon>Sauletekiovirus AAS23</taxon>
    </lineage>
</organism>
<protein>
    <submittedName>
        <fullName evidence="1">Uncharacterized protein</fullName>
    </submittedName>
</protein>
<sequence>MSKRKAVVLLLGPSVYNDATLKAIPYPILVEAEICSVLTNHASVTESAVKKILGLDCWTGYLTWFNPLFGLDDCEKSWEEVDVNPFEKWNLLKSSRDVGAMPPAINVIR</sequence>
<reference evidence="1 2" key="1">
    <citation type="submission" date="2018-10" db="EMBL/GenBank/DDBJ databases">
        <title>Complete genome sequence of Pantoea phage vB_PagS_AAS23.</title>
        <authorList>
            <person name="Truncaite L."/>
            <person name="Simoliuniene M."/>
            <person name="Kazlauskas D."/>
            <person name="Meskys R."/>
            <person name="Simoliunas E."/>
        </authorList>
    </citation>
    <scope>NUCLEOTIDE SEQUENCE [LARGE SCALE GENOMIC DNA]</scope>
    <source>
        <strain evidence="1">AAS23</strain>
    </source>
</reference>
<keyword evidence="2" id="KW-1185">Reference proteome</keyword>
<dbReference type="EMBL" id="MK095606">
    <property type="protein sequence ID" value="AZS06392.1"/>
    <property type="molecule type" value="Genomic_DNA"/>
</dbReference>
<evidence type="ECO:0000313" key="1">
    <source>
        <dbReference type="EMBL" id="AZS06392.1"/>
    </source>
</evidence>